<dbReference type="Gene3D" id="3.40.30.10">
    <property type="entry name" value="Glutaredoxin"/>
    <property type="match status" value="1"/>
</dbReference>
<evidence type="ECO:0000313" key="8">
    <source>
        <dbReference type="Proteomes" id="UP000658258"/>
    </source>
</evidence>
<sequence length="323" mass="36465">MKRSISILLFFISCVAFSQSAKITVKQEGFGENHQLRLIINGKMLEVNPNGELIYSGEIDLSKPVYGMVINPESKYSGFYVEHGATEVIVKKKGFPSSLEVPGSNSHAIYSSIAHAKNEKDFLTNTLANIENPVALDIFNQRFRFEKLSLEELKQVYNSAPEKHKDLLADLSAFINTAGLKKAEVGGQIIDFEGQDQHGKTYSTKQYRGKYLLLDFASTGCGPCWAGYPDMQVQTSEYDNLQVITYNQDNAIEGWNKLAEQRGIKLPWPVLWKAENKLEIFELYNVEGWPLHYLISPDGEILESWYGSGGDRLEKMLAKYIKD</sequence>
<feature type="signal peptide" evidence="5">
    <location>
        <begin position="1"/>
        <end position="18"/>
    </location>
</feature>
<evidence type="ECO:0000256" key="2">
    <source>
        <dbReference type="ARBA" id="ARBA00022748"/>
    </source>
</evidence>
<dbReference type="InterPro" id="IPR050553">
    <property type="entry name" value="Thioredoxin_ResA/DsbE_sf"/>
</dbReference>
<accession>A0ABQ3HZU0</accession>
<keyword evidence="5" id="KW-0732">Signal</keyword>
<dbReference type="PROSITE" id="PS51352">
    <property type="entry name" value="THIOREDOXIN_2"/>
    <property type="match status" value="1"/>
</dbReference>
<dbReference type="EMBL" id="BNAG01000001">
    <property type="protein sequence ID" value="GHE50502.1"/>
    <property type="molecule type" value="Genomic_DNA"/>
</dbReference>
<keyword evidence="2" id="KW-0201">Cytochrome c-type biogenesis</keyword>
<keyword evidence="3" id="KW-1015">Disulfide bond</keyword>
<evidence type="ECO:0000256" key="3">
    <source>
        <dbReference type="ARBA" id="ARBA00023157"/>
    </source>
</evidence>
<comment type="caution">
    <text evidence="7">The sequence shown here is derived from an EMBL/GenBank/DDBJ whole genome shotgun (WGS) entry which is preliminary data.</text>
</comment>
<dbReference type="InterPro" id="IPR036249">
    <property type="entry name" value="Thioredoxin-like_sf"/>
</dbReference>
<dbReference type="InterPro" id="IPR013766">
    <property type="entry name" value="Thioredoxin_domain"/>
</dbReference>
<organism evidence="7 8">
    <name type="scientific">Roseivirga thermotolerans</name>
    <dbReference type="NCBI Taxonomy" id="1758176"/>
    <lineage>
        <taxon>Bacteria</taxon>
        <taxon>Pseudomonadati</taxon>
        <taxon>Bacteroidota</taxon>
        <taxon>Cytophagia</taxon>
        <taxon>Cytophagales</taxon>
        <taxon>Roseivirgaceae</taxon>
        <taxon>Roseivirga</taxon>
    </lineage>
</organism>
<feature type="chain" id="PRO_5045832937" description="Thioredoxin domain-containing protein" evidence="5">
    <location>
        <begin position="19"/>
        <end position="323"/>
    </location>
</feature>
<dbReference type="CDD" id="cd02966">
    <property type="entry name" value="TlpA_like_family"/>
    <property type="match status" value="1"/>
</dbReference>
<evidence type="ECO:0000256" key="1">
    <source>
        <dbReference type="ARBA" id="ARBA00004196"/>
    </source>
</evidence>
<feature type="domain" description="Thioredoxin" evidence="6">
    <location>
        <begin position="183"/>
        <end position="323"/>
    </location>
</feature>
<comment type="subcellular location">
    <subcellularLocation>
        <location evidence="1">Cell envelope</location>
    </subcellularLocation>
</comment>
<evidence type="ECO:0000256" key="5">
    <source>
        <dbReference type="SAM" id="SignalP"/>
    </source>
</evidence>
<evidence type="ECO:0000256" key="4">
    <source>
        <dbReference type="ARBA" id="ARBA00023284"/>
    </source>
</evidence>
<protein>
    <recommendedName>
        <fullName evidence="6">Thioredoxin domain-containing protein</fullName>
    </recommendedName>
</protein>
<dbReference type="PANTHER" id="PTHR42852:SF6">
    <property type="entry name" value="THIOL:DISULFIDE INTERCHANGE PROTEIN DSBE"/>
    <property type="match status" value="1"/>
</dbReference>
<dbReference type="RefSeq" id="WP_189628177.1">
    <property type="nucleotide sequence ID" value="NZ_BNAG01000001.1"/>
</dbReference>
<evidence type="ECO:0000259" key="6">
    <source>
        <dbReference type="PROSITE" id="PS51352"/>
    </source>
</evidence>
<name>A0ABQ3HZU0_9BACT</name>
<keyword evidence="8" id="KW-1185">Reference proteome</keyword>
<dbReference type="PANTHER" id="PTHR42852">
    <property type="entry name" value="THIOL:DISULFIDE INTERCHANGE PROTEIN DSBE"/>
    <property type="match status" value="1"/>
</dbReference>
<dbReference type="Pfam" id="PF00578">
    <property type="entry name" value="AhpC-TSA"/>
    <property type="match status" value="1"/>
</dbReference>
<reference evidence="8" key="1">
    <citation type="journal article" date="2019" name="Int. J. Syst. Evol. Microbiol.">
        <title>The Global Catalogue of Microorganisms (GCM) 10K type strain sequencing project: providing services to taxonomists for standard genome sequencing and annotation.</title>
        <authorList>
            <consortium name="The Broad Institute Genomics Platform"/>
            <consortium name="The Broad Institute Genome Sequencing Center for Infectious Disease"/>
            <person name="Wu L."/>
            <person name="Ma J."/>
        </authorList>
    </citation>
    <scope>NUCLEOTIDE SEQUENCE [LARGE SCALE GENOMIC DNA]</scope>
    <source>
        <strain evidence="8">CGMCC 1.15111</strain>
    </source>
</reference>
<gene>
    <name evidence="7" type="ORF">GCM10011340_00460</name>
</gene>
<proteinExistence type="predicted"/>
<dbReference type="Proteomes" id="UP000658258">
    <property type="component" value="Unassembled WGS sequence"/>
</dbReference>
<dbReference type="SUPFAM" id="SSF52833">
    <property type="entry name" value="Thioredoxin-like"/>
    <property type="match status" value="1"/>
</dbReference>
<dbReference type="InterPro" id="IPR000866">
    <property type="entry name" value="AhpC/TSA"/>
</dbReference>
<keyword evidence="4" id="KW-0676">Redox-active center</keyword>
<evidence type="ECO:0000313" key="7">
    <source>
        <dbReference type="EMBL" id="GHE50502.1"/>
    </source>
</evidence>